<feature type="compositionally biased region" description="Low complexity" evidence="4">
    <location>
        <begin position="432"/>
        <end position="446"/>
    </location>
</feature>
<evidence type="ECO:0000256" key="2">
    <source>
        <dbReference type="ARBA" id="ARBA00009477"/>
    </source>
</evidence>
<dbReference type="Proteomes" id="UP000383122">
    <property type="component" value="Unassembled WGS sequence"/>
</dbReference>
<dbReference type="Gene3D" id="2.40.50.100">
    <property type="match status" value="1"/>
</dbReference>
<dbReference type="Pfam" id="PF25917">
    <property type="entry name" value="BSH_RND"/>
    <property type="match status" value="1"/>
</dbReference>
<dbReference type="InterPro" id="IPR058624">
    <property type="entry name" value="MdtA-like_HH"/>
</dbReference>
<evidence type="ECO:0000259" key="9">
    <source>
        <dbReference type="Pfam" id="PF25989"/>
    </source>
</evidence>
<feature type="compositionally biased region" description="Polar residues" evidence="4">
    <location>
        <begin position="421"/>
        <end position="431"/>
    </location>
</feature>
<dbReference type="PANTHER" id="PTHR30158:SF10">
    <property type="entry name" value="CATION EFFLUX PUMP"/>
    <property type="match status" value="1"/>
</dbReference>
<comment type="subcellular location">
    <subcellularLocation>
        <location evidence="1">Cell envelope</location>
    </subcellularLocation>
</comment>
<feature type="domain" description="Multidrug resistance protein MdtA-like beta-barrel" evidence="8">
    <location>
        <begin position="217"/>
        <end position="297"/>
    </location>
</feature>
<keyword evidence="3" id="KW-0175">Coiled coil</keyword>
<evidence type="ECO:0000259" key="8">
    <source>
        <dbReference type="Pfam" id="PF25944"/>
    </source>
</evidence>
<dbReference type="GO" id="GO:0005886">
    <property type="term" value="C:plasma membrane"/>
    <property type="evidence" value="ECO:0007669"/>
    <property type="project" value="TreeGrafter"/>
</dbReference>
<dbReference type="InterPro" id="IPR006143">
    <property type="entry name" value="RND_pump_MFP"/>
</dbReference>
<keyword evidence="5" id="KW-0732">Signal</keyword>
<accession>A0A5E4ZM42</accession>
<dbReference type="InterPro" id="IPR058637">
    <property type="entry name" value="YknX-like_C"/>
</dbReference>
<proteinExistence type="inferred from homology"/>
<dbReference type="FunFam" id="2.40.420.20:FF:000001">
    <property type="entry name" value="Efflux RND transporter periplasmic adaptor subunit"/>
    <property type="match status" value="1"/>
</dbReference>
<dbReference type="NCBIfam" id="TIGR01730">
    <property type="entry name" value="RND_mfp"/>
    <property type="match status" value="1"/>
</dbReference>
<evidence type="ECO:0000256" key="5">
    <source>
        <dbReference type="SAM" id="SignalP"/>
    </source>
</evidence>
<dbReference type="Pfam" id="PF25876">
    <property type="entry name" value="HH_MFP_RND"/>
    <property type="match status" value="1"/>
</dbReference>
<feature type="domain" description="Multidrug resistance protein MdtA-like barrel-sandwich hybrid" evidence="7">
    <location>
        <begin position="70"/>
        <end position="211"/>
    </location>
</feature>
<dbReference type="InterPro" id="IPR058625">
    <property type="entry name" value="MdtA-like_BSH"/>
</dbReference>
<feature type="chain" id="PRO_5022768048" evidence="5">
    <location>
        <begin position="18"/>
        <end position="446"/>
    </location>
</feature>
<dbReference type="GO" id="GO:0046677">
    <property type="term" value="P:response to antibiotic"/>
    <property type="evidence" value="ECO:0007669"/>
    <property type="project" value="TreeGrafter"/>
</dbReference>
<dbReference type="InterPro" id="IPR058626">
    <property type="entry name" value="MdtA-like_b-barrel"/>
</dbReference>
<dbReference type="Pfam" id="PF25989">
    <property type="entry name" value="YknX_C"/>
    <property type="match status" value="1"/>
</dbReference>
<reference evidence="10 11" key="1">
    <citation type="submission" date="2019-08" db="EMBL/GenBank/DDBJ databases">
        <authorList>
            <person name="Peeters C."/>
        </authorList>
    </citation>
    <scope>NUCLEOTIDE SEQUENCE [LARGE SCALE GENOMIC DNA]</scope>
    <source>
        <strain evidence="10 11">LMG 31117</strain>
    </source>
</reference>
<evidence type="ECO:0000256" key="3">
    <source>
        <dbReference type="SAM" id="Coils"/>
    </source>
</evidence>
<feature type="region of interest" description="Disordered" evidence="4">
    <location>
        <begin position="399"/>
        <end position="446"/>
    </location>
</feature>
<dbReference type="Gene3D" id="1.10.287.470">
    <property type="entry name" value="Helix hairpin bin"/>
    <property type="match status" value="1"/>
</dbReference>
<dbReference type="GO" id="GO:0022857">
    <property type="term" value="F:transmembrane transporter activity"/>
    <property type="evidence" value="ECO:0007669"/>
    <property type="project" value="InterPro"/>
</dbReference>
<dbReference type="Gene3D" id="2.40.30.170">
    <property type="match status" value="1"/>
</dbReference>
<dbReference type="GO" id="GO:0030313">
    <property type="term" value="C:cell envelope"/>
    <property type="evidence" value="ECO:0007669"/>
    <property type="project" value="UniProtKB-SubCell"/>
</dbReference>
<dbReference type="Gene3D" id="2.40.420.20">
    <property type="match status" value="1"/>
</dbReference>
<dbReference type="Pfam" id="PF25944">
    <property type="entry name" value="Beta-barrel_RND"/>
    <property type="match status" value="1"/>
</dbReference>
<evidence type="ECO:0000313" key="11">
    <source>
        <dbReference type="Proteomes" id="UP000383122"/>
    </source>
</evidence>
<organism evidence="10 11">
    <name type="scientific">Pandoraea anapnoica</name>
    <dbReference type="NCBI Taxonomy" id="2508301"/>
    <lineage>
        <taxon>Bacteria</taxon>
        <taxon>Pseudomonadati</taxon>
        <taxon>Pseudomonadota</taxon>
        <taxon>Betaproteobacteria</taxon>
        <taxon>Burkholderiales</taxon>
        <taxon>Burkholderiaceae</taxon>
        <taxon>Pandoraea</taxon>
    </lineage>
</organism>
<dbReference type="SUPFAM" id="SSF111369">
    <property type="entry name" value="HlyD-like secretion proteins"/>
    <property type="match status" value="1"/>
</dbReference>
<evidence type="ECO:0000259" key="7">
    <source>
        <dbReference type="Pfam" id="PF25917"/>
    </source>
</evidence>
<evidence type="ECO:0000313" key="10">
    <source>
        <dbReference type="EMBL" id="VVE62471.1"/>
    </source>
</evidence>
<feature type="coiled-coil region" evidence="3">
    <location>
        <begin position="148"/>
        <end position="175"/>
    </location>
</feature>
<gene>
    <name evidence="10" type="ORF">PAN31117_00881</name>
</gene>
<evidence type="ECO:0000256" key="4">
    <source>
        <dbReference type="SAM" id="MobiDB-lite"/>
    </source>
</evidence>
<keyword evidence="11" id="KW-1185">Reference proteome</keyword>
<dbReference type="AlphaFoldDB" id="A0A5E4ZM42"/>
<feature type="compositionally biased region" description="Low complexity" evidence="4">
    <location>
        <begin position="399"/>
        <end position="420"/>
    </location>
</feature>
<feature type="domain" description="Multidrug resistance protein MdtA-like alpha-helical hairpin" evidence="6">
    <location>
        <begin position="111"/>
        <end position="179"/>
    </location>
</feature>
<evidence type="ECO:0000259" key="6">
    <source>
        <dbReference type="Pfam" id="PF25876"/>
    </source>
</evidence>
<dbReference type="EMBL" id="CABPSP010000002">
    <property type="protein sequence ID" value="VVE62471.1"/>
    <property type="molecule type" value="Genomic_DNA"/>
</dbReference>
<comment type="similarity">
    <text evidence="2">Belongs to the membrane fusion protein (MFP) (TC 8.A.1) family.</text>
</comment>
<evidence type="ECO:0000256" key="1">
    <source>
        <dbReference type="ARBA" id="ARBA00004196"/>
    </source>
</evidence>
<dbReference type="OrthoDB" id="9783047at2"/>
<feature type="domain" description="YknX-like C-terminal permuted SH3-like" evidence="9">
    <location>
        <begin position="310"/>
        <end position="373"/>
    </location>
</feature>
<name>A0A5E4ZM42_9BURK</name>
<feature type="signal peptide" evidence="5">
    <location>
        <begin position="1"/>
        <end position="17"/>
    </location>
</feature>
<protein>
    <submittedName>
        <fullName evidence="10">Efflux transporter periplasmic adaptor subunit</fullName>
    </submittedName>
</protein>
<sequence>MTTLARKPVLIAAAATAALLAIGTLTVVRVDASTPAAQVMPTVEVDVANVLSRTVTDWQSYSGRLDAVDRVDIKPLVSGTITAVHFKDGQLVKKGDALFTIDPRPYAAEVDRAAAQLASAQARDVFTSTDLARAQRLIADNAIAKKDFDQKENAAREAVANVKAAQAALETARINLGYTQIVAPVAGRVSRAEITVGNTVSAGAQSPALTTVVSVSPIYAAFDVDEQTYLRYLSKDTKTNGVPVDLGLANESGYSRKGTVYSVDNRFDTTSGTIRVRARFDNADGALVPGLYARIRVGGGEPHPALLVDEAAVGTDQSKKYVMVVDQANKAQYREVQLGERHGGLVEIAGGLKDGERIVVNGLQRIRPGDTVTPKVVKMAGDTGDAHDIAPTAVATTGTADATKAPAPTPAAAANDAPTTQKTSQNDSKTQSVAATKAVAKTASRS</sequence>
<dbReference type="PANTHER" id="PTHR30158">
    <property type="entry name" value="ACRA/E-RELATED COMPONENT OF DRUG EFFLUX TRANSPORTER"/>
    <property type="match status" value="1"/>
</dbReference>
<dbReference type="RefSeq" id="WP_150737136.1">
    <property type="nucleotide sequence ID" value="NZ_CABPSP010000002.1"/>
</dbReference>